<proteinExistence type="predicted"/>
<dbReference type="Pfam" id="PF08487">
    <property type="entry name" value="VIT"/>
    <property type="match status" value="1"/>
</dbReference>
<feature type="compositionally biased region" description="Polar residues" evidence="1">
    <location>
        <begin position="650"/>
        <end position="660"/>
    </location>
</feature>
<organism evidence="3 4">
    <name type="scientific">Duganella aceris</name>
    <dbReference type="NCBI Taxonomy" id="2703883"/>
    <lineage>
        <taxon>Bacteria</taxon>
        <taxon>Pseudomonadati</taxon>
        <taxon>Pseudomonadota</taxon>
        <taxon>Betaproteobacteria</taxon>
        <taxon>Burkholderiales</taxon>
        <taxon>Oxalobacteraceae</taxon>
        <taxon>Telluria group</taxon>
        <taxon>Duganella</taxon>
    </lineage>
</organism>
<evidence type="ECO:0000313" key="3">
    <source>
        <dbReference type="EMBL" id="NGZ83877.1"/>
    </source>
</evidence>
<name>A0ABX0FH37_9BURK</name>
<accession>A0ABX0FH37</accession>
<dbReference type="Gene3D" id="1.25.40.10">
    <property type="entry name" value="Tetratricopeptide repeat domain"/>
    <property type="match status" value="1"/>
</dbReference>
<evidence type="ECO:0000259" key="2">
    <source>
        <dbReference type="PROSITE" id="PS51468"/>
    </source>
</evidence>
<dbReference type="InterPro" id="IPR011990">
    <property type="entry name" value="TPR-like_helical_dom_sf"/>
</dbReference>
<comment type="caution">
    <text evidence="3">The sequence shown here is derived from an EMBL/GenBank/DDBJ whole genome shotgun (WGS) entry which is preliminary data.</text>
</comment>
<gene>
    <name evidence="3" type="ORF">GW587_06355</name>
</gene>
<keyword evidence="4" id="KW-1185">Reference proteome</keyword>
<dbReference type="InterPro" id="IPR013694">
    <property type="entry name" value="VIT"/>
</dbReference>
<dbReference type="InterPro" id="IPR019220">
    <property type="entry name" value="DUF2135"/>
</dbReference>
<sequence length="986" mass="107473">MVVGTVLAAGVAQAQRAMTPPPLMVAQGAEQAIRLQSLKVDAALGGGMAQTTLRMVFFNPNRRPLEGRLQFPLLPGQQVGAFALDLEGKMRAAVPVEKARGRRILEAIERTRADPALLEQTQGNNFQLRVFPIPPQGTRTVELTYTEALGREGGNWAYRLPLAYGELAQGIDLHVTVAGAAAPQASGNIGDIVFERSGDGYATRLTRASYAADGALTLLVPAAAEPQTYVQQFDGATYFLAEIPVAAQRTPRALPKVVGLLWDSSGSGANRALDAELVELDRYFKALGSVEVRLIRLRDRAEAAQRFRIVDGDWRALRKALQETVYDGASALADWQPQADVNEYLLVSDGLLNYGAKPFPQLAARQRLYALNSALSADAGRLSALAERNGGRLVQVRADRPGAAAEALLTDGVQVRTISVVGATEVLVDAADAQQGLLRVAGKLSAPSAQLVLELARQGQVRPLALEVSAKAPAHPMAARTWAGYKLHQLEGDFDLNRAAIRRLGAQFGMPTRETSLLVLERLEDYVRYDVRPPAELQAAFDALKGLRGGELAQRRGNQLERVVRQFQQKQVWWDGSYPKLPPKPVMQEPVTVVAHASNSDQAAREGRPSVSPPAPSAPPAPAPPMPPPMAATEMPPPPAPSPVMAYRRSQASESASATMSRFVPASDAQRAQAARPQEERSGEIAVSLKRWDSNAAYIARMKEAGSNKLYAIYLDERPSYLNSSAFYIDVADLLFARGKRELALRVLSNLAEMDLENRQVLRILGYRLLQAGQPELAIPVFEKVRELAEEEPQSFRDLGLAYAAAGRAQQAVDQLYEVAIRPWDNRFAEIELIALADMNAIIAGKAKLDISRIDTRLLKNMPLDLRAVLSWDADNADMDLWVTDPSGERCYYAHRFTRQGGRLSVDFTGGYGPEEFSLRRAMPGKYKVEANFFGSRQQLVTGATTLQLKLTSGFGRPSARDQMVTLRLQGQGETVLVGEFEVAGQ</sequence>
<evidence type="ECO:0000256" key="1">
    <source>
        <dbReference type="SAM" id="MobiDB-lite"/>
    </source>
</evidence>
<feature type="region of interest" description="Disordered" evidence="1">
    <location>
        <begin position="597"/>
        <end position="682"/>
    </location>
</feature>
<dbReference type="PANTHER" id="PTHR45737:SF6">
    <property type="entry name" value="VON WILLEBRAND FACTOR A DOMAIN-CONTAINING PROTEIN 5A"/>
    <property type="match status" value="1"/>
</dbReference>
<reference evidence="4" key="1">
    <citation type="submission" date="2023-07" db="EMBL/GenBank/DDBJ databases">
        <title>Duganella aceri sp. nov., isolated from tree sap.</title>
        <authorList>
            <person name="Kim I.S."/>
        </authorList>
    </citation>
    <scope>NUCLEOTIDE SEQUENCE [LARGE SCALE GENOMIC DNA]</scope>
    <source>
        <strain evidence="4">SAP-35</strain>
    </source>
</reference>
<dbReference type="Pfam" id="PF13432">
    <property type="entry name" value="TPR_16"/>
    <property type="match status" value="1"/>
</dbReference>
<dbReference type="SUPFAM" id="SSF48452">
    <property type="entry name" value="TPR-like"/>
    <property type="match status" value="1"/>
</dbReference>
<protein>
    <submittedName>
        <fullName evidence="3">DUF2135 domain-containing protein</fullName>
    </submittedName>
</protein>
<feature type="compositionally biased region" description="Pro residues" evidence="1">
    <location>
        <begin position="611"/>
        <end position="642"/>
    </location>
</feature>
<dbReference type="SMART" id="SM00609">
    <property type="entry name" value="VIT"/>
    <property type="match status" value="1"/>
</dbReference>
<dbReference type="Proteomes" id="UP000666369">
    <property type="component" value="Unassembled WGS sequence"/>
</dbReference>
<feature type="domain" description="VIT" evidence="2">
    <location>
        <begin position="19"/>
        <end position="147"/>
    </location>
</feature>
<dbReference type="EMBL" id="JAADJT010000002">
    <property type="protein sequence ID" value="NGZ83877.1"/>
    <property type="molecule type" value="Genomic_DNA"/>
</dbReference>
<dbReference type="PANTHER" id="PTHR45737">
    <property type="entry name" value="VON WILLEBRAND FACTOR A DOMAIN-CONTAINING PROTEIN 5A"/>
    <property type="match status" value="1"/>
</dbReference>
<evidence type="ECO:0000313" key="4">
    <source>
        <dbReference type="Proteomes" id="UP000666369"/>
    </source>
</evidence>
<feature type="compositionally biased region" description="Low complexity" evidence="1">
    <location>
        <begin position="665"/>
        <end position="676"/>
    </location>
</feature>
<dbReference type="Pfam" id="PF09906">
    <property type="entry name" value="DUF2135"/>
    <property type="match status" value="1"/>
</dbReference>
<dbReference type="PROSITE" id="PS51468">
    <property type="entry name" value="VIT"/>
    <property type="match status" value="1"/>
</dbReference>